<evidence type="ECO:0000259" key="14">
    <source>
        <dbReference type="Pfam" id="PF17039"/>
    </source>
</evidence>
<evidence type="ECO:0000256" key="9">
    <source>
        <dbReference type="ARBA" id="ARBA00023034"/>
    </source>
</evidence>
<dbReference type="InParanoid" id="A0A6P8H6V5"/>
<evidence type="ECO:0000256" key="6">
    <source>
        <dbReference type="ARBA" id="ARBA00022692"/>
    </source>
</evidence>
<dbReference type="GO" id="GO:0000139">
    <property type="term" value="C:Golgi membrane"/>
    <property type="evidence" value="ECO:0007669"/>
    <property type="project" value="UniProtKB-SubCell"/>
</dbReference>
<keyword evidence="7" id="KW-0735">Signal-anchor</keyword>
<keyword evidence="6 12" id="KW-0812">Transmembrane</keyword>
<keyword evidence="5 12" id="KW-0808">Transferase</keyword>
<dbReference type="InterPro" id="IPR031481">
    <property type="entry name" value="Glyco_tran_10_N"/>
</dbReference>
<keyword evidence="8 12" id="KW-1133">Transmembrane helix</keyword>
<dbReference type="Pfam" id="PF00852">
    <property type="entry name" value="Glyco_transf_10"/>
    <property type="match status" value="1"/>
</dbReference>
<dbReference type="Gene3D" id="3.40.50.11660">
    <property type="entry name" value="Glycosyl transferase family 10, C-terminal domain"/>
    <property type="match status" value="1"/>
</dbReference>
<evidence type="ECO:0000256" key="10">
    <source>
        <dbReference type="ARBA" id="ARBA00023136"/>
    </source>
</evidence>
<sequence length="425" mass="50289">MKHLEIIWILRAIFVTFFVNFLIILRIELLPYASSSVELRKSQVSPRLKTSHSVKFISQRPRLIHKPRVPRLIKRKRNPELRNQSLYSKDYKLVLLYTPIWKAMPWPGVSDSYDFVHCYGKLCPISNCRITYNKGALGVSDVVIFHGKDLPSPTHMREILPQKHEKQRWVFKMHENPHNTEYDQSLYDGFFNWTMTYRRDSDIFMPYNFYSTLPEPNELNNFEKNRNYAEGKEKLVAWMVSHCNTTRDKFVIKLQKYIDIDIYGKCSKQFGQERTCEPRSKECSNLLKRYKFYLSFENGFCEDYITEKYWSTPFEHEMIPVVLGGANYDPMVAVPGSYINVLDFKSIKELADYLVFLDKNDTEYNKYFQWKKKYKIGNPECWTCNICAAANRLDLQAKVYALSGFWGVNTTCNKYSDKISQILKD</sequence>
<evidence type="ECO:0000256" key="11">
    <source>
        <dbReference type="ARBA" id="ARBA00023180"/>
    </source>
</evidence>
<dbReference type="FunCoup" id="A0A6P8H6V5">
    <property type="interactions" value="1031"/>
</dbReference>
<dbReference type="InterPro" id="IPR001503">
    <property type="entry name" value="Glyco_trans_10"/>
</dbReference>
<keyword evidence="15" id="KW-1185">Reference proteome</keyword>
<comment type="similarity">
    <text evidence="3 12">Belongs to the glycosyltransferase 10 family.</text>
</comment>
<dbReference type="FunFam" id="3.40.50.11660:FF:000006">
    <property type="entry name" value="Alpha-(1,3)-fucosyltransferase C"/>
    <property type="match status" value="1"/>
</dbReference>
<keyword evidence="10 12" id="KW-0472">Membrane</keyword>
<keyword evidence="11" id="KW-0325">Glycoprotein</keyword>
<evidence type="ECO:0000256" key="12">
    <source>
        <dbReference type="RuleBase" id="RU003832"/>
    </source>
</evidence>
<organism evidence="15 16">
    <name type="scientific">Actinia tenebrosa</name>
    <name type="common">Australian red waratah sea anemone</name>
    <dbReference type="NCBI Taxonomy" id="6105"/>
    <lineage>
        <taxon>Eukaryota</taxon>
        <taxon>Metazoa</taxon>
        <taxon>Cnidaria</taxon>
        <taxon>Anthozoa</taxon>
        <taxon>Hexacorallia</taxon>
        <taxon>Actiniaria</taxon>
        <taxon>Actiniidae</taxon>
        <taxon>Actinia</taxon>
    </lineage>
</organism>
<evidence type="ECO:0000256" key="2">
    <source>
        <dbReference type="ARBA" id="ARBA00004922"/>
    </source>
</evidence>
<dbReference type="UniPathway" id="UPA00378"/>
<feature type="transmembrane region" description="Helical" evidence="12">
    <location>
        <begin position="6"/>
        <end position="25"/>
    </location>
</feature>
<feature type="domain" description="Fucosyltransferase C-terminal" evidence="13">
    <location>
        <begin position="230"/>
        <end position="396"/>
    </location>
</feature>
<dbReference type="AlphaFoldDB" id="A0A6P8H6V5"/>
<evidence type="ECO:0000313" key="16">
    <source>
        <dbReference type="RefSeq" id="XP_031551083.1"/>
    </source>
</evidence>
<feature type="domain" description="Fucosyltransferase N-terminal" evidence="14">
    <location>
        <begin position="92"/>
        <end position="208"/>
    </location>
</feature>
<dbReference type="KEGG" id="aten:116288438"/>
<name>A0A6P8H6V5_ACTTE</name>
<protein>
    <recommendedName>
        <fullName evidence="12">Fucosyltransferase</fullName>
        <ecNumber evidence="12">2.4.1.-</ecNumber>
    </recommendedName>
</protein>
<dbReference type="Proteomes" id="UP000515163">
    <property type="component" value="Unplaced"/>
</dbReference>
<dbReference type="Pfam" id="PF17039">
    <property type="entry name" value="Glyco_tran_10_N"/>
    <property type="match status" value="1"/>
</dbReference>
<dbReference type="InterPro" id="IPR038577">
    <property type="entry name" value="GT10-like_C_sf"/>
</dbReference>
<evidence type="ECO:0000256" key="5">
    <source>
        <dbReference type="ARBA" id="ARBA00022679"/>
    </source>
</evidence>
<dbReference type="GeneID" id="116288438"/>
<dbReference type="SUPFAM" id="SSF53756">
    <property type="entry name" value="UDP-Glycosyltransferase/glycogen phosphorylase"/>
    <property type="match status" value="1"/>
</dbReference>
<keyword evidence="4 12" id="KW-0328">Glycosyltransferase</keyword>
<gene>
    <name evidence="16" type="primary">LOC116288438</name>
</gene>
<evidence type="ECO:0000313" key="15">
    <source>
        <dbReference type="Proteomes" id="UP000515163"/>
    </source>
</evidence>
<dbReference type="GO" id="GO:0032580">
    <property type="term" value="C:Golgi cisterna membrane"/>
    <property type="evidence" value="ECO:0007669"/>
    <property type="project" value="UniProtKB-SubCell"/>
</dbReference>
<dbReference type="InterPro" id="IPR055270">
    <property type="entry name" value="Glyco_tran_10_C"/>
</dbReference>
<dbReference type="EC" id="2.4.1.-" evidence="12"/>
<reference evidence="16" key="1">
    <citation type="submission" date="2025-08" db="UniProtKB">
        <authorList>
            <consortium name="RefSeq"/>
        </authorList>
    </citation>
    <scope>IDENTIFICATION</scope>
    <source>
        <tissue evidence="16">Tentacle</tissue>
    </source>
</reference>
<dbReference type="OrthoDB" id="427096at2759"/>
<keyword evidence="9 12" id="KW-0333">Golgi apparatus</keyword>
<dbReference type="RefSeq" id="XP_031551083.1">
    <property type="nucleotide sequence ID" value="XM_031695223.1"/>
</dbReference>
<evidence type="ECO:0000256" key="7">
    <source>
        <dbReference type="ARBA" id="ARBA00022968"/>
    </source>
</evidence>
<dbReference type="PANTHER" id="PTHR48438">
    <property type="entry name" value="ALPHA-(1,3)-FUCOSYLTRANSFERASE C-RELATED"/>
    <property type="match status" value="1"/>
</dbReference>
<comment type="pathway">
    <text evidence="2">Protein modification; protein glycosylation.</text>
</comment>
<dbReference type="PANTHER" id="PTHR48438:SF1">
    <property type="entry name" value="ALPHA-(1,3)-FUCOSYLTRANSFERASE C-RELATED"/>
    <property type="match status" value="1"/>
</dbReference>
<evidence type="ECO:0000256" key="4">
    <source>
        <dbReference type="ARBA" id="ARBA00022676"/>
    </source>
</evidence>
<proteinExistence type="inferred from homology"/>
<accession>A0A6P8H6V5</accession>
<evidence type="ECO:0000256" key="1">
    <source>
        <dbReference type="ARBA" id="ARBA00004323"/>
    </source>
</evidence>
<comment type="subcellular location">
    <subcellularLocation>
        <location evidence="1">Golgi apparatus membrane</location>
        <topology evidence="1">Single-pass type II membrane protein</topology>
    </subcellularLocation>
    <subcellularLocation>
        <location evidence="12">Golgi apparatus</location>
        <location evidence="12">Golgi stack membrane</location>
        <topology evidence="12">Single-pass type II membrane protein</topology>
    </subcellularLocation>
</comment>
<dbReference type="GO" id="GO:0008417">
    <property type="term" value="F:fucosyltransferase activity"/>
    <property type="evidence" value="ECO:0007669"/>
    <property type="project" value="InterPro"/>
</dbReference>
<evidence type="ECO:0000256" key="8">
    <source>
        <dbReference type="ARBA" id="ARBA00022989"/>
    </source>
</evidence>
<evidence type="ECO:0000256" key="3">
    <source>
        <dbReference type="ARBA" id="ARBA00008919"/>
    </source>
</evidence>
<evidence type="ECO:0000259" key="13">
    <source>
        <dbReference type="Pfam" id="PF00852"/>
    </source>
</evidence>